<feature type="compositionally biased region" description="Polar residues" evidence="7">
    <location>
        <begin position="80"/>
        <end position="89"/>
    </location>
</feature>
<dbReference type="SMART" id="SM00389">
    <property type="entry name" value="HOX"/>
    <property type="match status" value="1"/>
</dbReference>
<evidence type="ECO:0000256" key="3">
    <source>
        <dbReference type="ARBA" id="ARBA00023155"/>
    </source>
</evidence>
<feature type="region of interest" description="Disordered" evidence="7">
    <location>
        <begin position="68"/>
        <end position="142"/>
    </location>
</feature>
<dbReference type="GO" id="GO:0000981">
    <property type="term" value="F:DNA-binding transcription factor activity, RNA polymerase II-specific"/>
    <property type="evidence" value="ECO:0007669"/>
    <property type="project" value="InterPro"/>
</dbReference>
<evidence type="ECO:0000313" key="9">
    <source>
        <dbReference type="EMBL" id="ACM62730.1"/>
    </source>
</evidence>
<evidence type="ECO:0000256" key="4">
    <source>
        <dbReference type="ARBA" id="ARBA00023242"/>
    </source>
</evidence>
<accession>B9V2D0</accession>
<dbReference type="GO" id="GO:0005634">
    <property type="term" value="C:nucleus"/>
    <property type="evidence" value="ECO:0007669"/>
    <property type="project" value="UniProtKB-SubCell"/>
</dbReference>
<dbReference type="EMBL" id="FJ392847">
    <property type="protein sequence ID" value="ACM62730.1"/>
    <property type="molecule type" value="mRNA"/>
</dbReference>
<dbReference type="CDD" id="cd00086">
    <property type="entry name" value="homeodomain"/>
    <property type="match status" value="1"/>
</dbReference>
<proteinExistence type="evidence at transcript level"/>
<dbReference type="PANTHER" id="PTHR24339">
    <property type="entry name" value="HOMEOBOX PROTEIN EMX-RELATED"/>
    <property type="match status" value="1"/>
</dbReference>
<evidence type="ECO:0000256" key="2">
    <source>
        <dbReference type="ARBA" id="ARBA00023125"/>
    </source>
</evidence>
<protein>
    <submittedName>
        <fullName evidence="9">Antp family homeodomain transcription factor protein HD01</fullName>
    </submittedName>
</protein>
<dbReference type="AlphaFoldDB" id="B9V2D0"/>
<organism evidence="9">
    <name type="scientific">Clytia hemisphaerica</name>
    <dbReference type="NCBI Taxonomy" id="252671"/>
    <lineage>
        <taxon>Eukaryota</taxon>
        <taxon>Metazoa</taxon>
        <taxon>Cnidaria</taxon>
        <taxon>Hydrozoa</taxon>
        <taxon>Hydroidolina</taxon>
        <taxon>Leptothecata</taxon>
        <taxon>Obeliida</taxon>
        <taxon>Clytiidae</taxon>
        <taxon>Clytia</taxon>
    </lineage>
</organism>
<dbReference type="PANTHER" id="PTHR24339:SF28">
    <property type="entry name" value="E5-RELATED"/>
    <property type="match status" value="1"/>
</dbReference>
<dbReference type="InterPro" id="IPR017970">
    <property type="entry name" value="Homeobox_CS"/>
</dbReference>
<feature type="compositionally biased region" description="Basic and acidic residues" evidence="7">
    <location>
        <begin position="132"/>
        <end position="142"/>
    </location>
</feature>
<name>B9V2D0_9CNID</name>
<feature type="compositionally biased region" description="Polar residues" evidence="7">
    <location>
        <begin position="100"/>
        <end position="112"/>
    </location>
</feature>
<dbReference type="SUPFAM" id="SSF46689">
    <property type="entry name" value="Homeodomain-like"/>
    <property type="match status" value="1"/>
</dbReference>
<evidence type="ECO:0000259" key="8">
    <source>
        <dbReference type="PROSITE" id="PS50071"/>
    </source>
</evidence>
<feature type="domain" description="Homeobox" evidence="8">
    <location>
        <begin position="239"/>
        <end position="299"/>
    </location>
</feature>
<evidence type="ECO:0000256" key="5">
    <source>
        <dbReference type="PROSITE-ProRule" id="PRU00108"/>
    </source>
</evidence>
<dbReference type="InterPro" id="IPR001356">
    <property type="entry name" value="HD"/>
</dbReference>
<dbReference type="InterPro" id="IPR009057">
    <property type="entry name" value="Homeodomain-like_sf"/>
</dbReference>
<dbReference type="InterPro" id="IPR050877">
    <property type="entry name" value="EMX-VAX-Noto_Homeobox_TFs"/>
</dbReference>
<keyword evidence="4 5" id="KW-0539">Nucleus</keyword>
<sequence length="310" mass="36229">MIDTQSKIYLASPPPPPPQTATKMFERNHDQAPCHCCRSRPSTIEHRRHYHRDVPKLLRYDSPLHALSRGAASPGDRQHQVSVIKTSTIDYPPRPMKRANSVSSVDQHSTDSQSERSFDSRSPPPVSPSFTHTHDATESRNYHDEFYRTLQSPPRRERLRVLQTEHHNQHSPIFDGSRHEYHDIPSPNYPHPPIPSSFNHPHHPRLPEHHHHHPHFTFGPYLDANLTLRHKFADFPDFSIKKRHRTIFTPSQLRKLEEKFIECNFIVGVDRSALAKQLKLKEHQVKIWFQNRRTKVKQQGKEKSEIDVVS</sequence>
<evidence type="ECO:0000256" key="6">
    <source>
        <dbReference type="RuleBase" id="RU000682"/>
    </source>
</evidence>
<feature type="region of interest" description="Disordered" evidence="7">
    <location>
        <begin position="1"/>
        <end position="23"/>
    </location>
</feature>
<dbReference type="PROSITE" id="PS00027">
    <property type="entry name" value="HOMEOBOX_1"/>
    <property type="match status" value="1"/>
</dbReference>
<evidence type="ECO:0000256" key="7">
    <source>
        <dbReference type="SAM" id="MobiDB-lite"/>
    </source>
</evidence>
<keyword evidence="2 5" id="KW-0238">DNA-binding</keyword>
<evidence type="ECO:0000256" key="1">
    <source>
        <dbReference type="ARBA" id="ARBA00004123"/>
    </source>
</evidence>
<feature type="DNA-binding region" description="Homeobox" evidence="5">
    <location>
        <begin position="241"/>
        <end position="300"/>
    </location>
</feature>
<dbReference type="GO" id="GO:0000978">
    <property type="term" value="F:RNA polymerase II cis-regulatory region sequence-specific DNA binding"/>
    <property type="evidence" value="ECO:0007669"/>
    <property type="project" value="TreeGrafter"/>
</dbReference>
<comment type="subcellular location">
    <subcellularLocation>
        <location evidence="1 5 6">Nucleus</location>
    </subcellularLocation>
</comment>
<reference evidence="9" key="1">
    <citation type="journal article" date="2009" name="PLoS ONE">
        <title>Are Hox genes ancestrally involved in axial patterning? Evidence from the hydrozoan Clytia hemisphaerica (Cnidaria).</title>
        <authorList>
            <person name="Chiori R."/>
            <person name="Jager M."/>
            <person name="Denker E."/>
            <person name="Wincker P."/>
            <person name="Da Silva C."/>
            <person name="Le Guyader H."/>
            <person name="Manuel M."/>
            <person name="Queinnec E."/>
        </authorList>
    </citation>
    <scope>NUCLEOTIDE SEQUENCE</scope>
</reference>
<dbReference type="PROSITE" id="PS50071">
    <property type="entry name" value="HOMEOBOX_2"/>
    <property type="match status" value="1"/>
</dbReference>
<keyword evidence="3 5" id="KW-0371">Homeobox</keyword>
<dbReference type="Gene3D" id="1.10.10.60">
    <property type="entry name" value="Homeodomain-like"/>
    <property type="match status" value="1"/>
</dbReference>
<dbReference type="Pfam" id="PF00046">
    <property type="entry name" value="Homeodomain"/>
    <property type="match status" value="1"/>
</dbReference>